<evidence type="ECO:0000313" key="1">
    <source>
        <dbReference type="EMBL" id="CEQ03199.1"/>
    </source>
</evidence>
<dbReference type="RefSeq" id="WP_258171584.1">
    <property type="nucleotide sequence ID" value="NZ_CDNF01000003.1"/>
</dbReference>
<proteinExistence type="predicted"/>
<name>A0A0C7I4G1_PARSO</name>
<gene>
    <name evidence="1" type="ORF">R28058_09321</name>
</gene>
<reference evidence="1 2" key="1">
    <citation type="submission" date="2015-01" db="EMBL/GenBank/DDBJ databases">
        <authorList>
            <person name="Aslett A.Martin."/>
            <person name="De Silva Nishadi"/>
        </authorList>
    </citation>
    <scope>NUCLEOTIDE SEQUENCE [LARGE SCALE GENOMIC DNA]</scope>
    <source>
        <strain evidence="1 2">R28058</strain>
    </source>
</reference>
<dbReference type="Proteomes" id="UP000049127">
    <property type="component" value="Unassembled WGS sequence"/>
</dbReference>
<accession>A0A0C7I4G1</accession>
<dbReference type="AlphaFoldDB" id="A0A0C7I4G1"/>
<sequence length="42" mass="5028">MLLGEYKWEDVPVETLLNSLKLIDESISVIKVERSYKQINWF</sequence>
<protein>
    <submittedName>
        <fullName evidence="1">Anti-repressor</fullName>
    </submittedName>
</protein>
<dbReference type="EMBL" id="CEKZ01000003">
    <property type="protein sequence ID" value="CEQ03199.1"/>
    <property type="molecule type" value="Genomic_DNA"/>
</dbReference>
<evidence type="ECO:0000313" key="2">
    <source>
        <dbReference type="Proteomes" id="UP000049127"/>
    </source>
</evidence>
<organism evidence="1 2">
    <name type="scientific">Paraclostridium sordellii</name>
    <name type="common">Clostridium sordellii</name>
    <dbReference type="NCBI Taxonomy" id="1505"/>
    <lineage>
        <taxon>Bacteria</taxon>
        <taxon>Bacillati</taxon>
        <taxon>Bacillota</taxon>
        <taxon>Clostridia</taxon>
        <taxon>Peptostreptococcales</taxon>
        <taxon>Peptostreptococcaceae</taxon>
        <taxon>Paraclostridium</taxon>
    </lineage>
</organism>